<dbReference type="GeneID" id="17253321"/>
<dbReference type="InterPro" id="IPR005331">
    <property type="entry name" value="Sulfotransferase"/>
</dbReference>
<evidence type="ECO:0000256" key="1">
    <source>
        <dbReference type="SAM" id="Phobius"/>
    </source>
</evidence>
<name>A0A0D3I7L1_EMIH1</name>
<reference evidence="3" key="1">
    <citation type="journal article" date="2013" name="Nature">
        <title>Pan genome of the phytoplankton Emiliania underpins its global distribution.</title>
        <authorList>
            <person name="Read B.A."/>
            <person name="Kegel J."/>
            <person name="Klute M.J."/>
            <person name="Kuo A."/>
            <person name="Lefebvre S.C."/>
            <person name="Maumus F."/>
            <person name="Mayer C."/>
            <person name="Miller J."/>
            <person name="Monier A."/>
            <person name="Salamov A."/>
            <person name="Young J."/>
            <person name="Aguilar M."/>
            <person name="Claverie J.M."/>
            <person name="Frickenhaus S."/>
            <person name="Gonzalez K."/>
            <person name="Herman E.K."/>
            <person name="Lin Y.C."/>
            <person name="Napier J."/>
            <person name="Ogata H."/>
            <person name="Sarno A.F."/>
            <person name="Shmutz J."/>
            <person name="Schroeder D."/>
            <person name="de Vargas C."/>
            <person name="Verret F."/>
            <person name="von Dassow P."/>
            <person name="Valentin K."/>
            <person name="Van de Peer Y."/>
            <person name="Wheeler G."/>
            <person name="Dacks J.B."/>
            <person name="Delwiche C.F."/>
            <person name="Dyhrman S.T."/>
            <person name="Glockner G."/>
            <person name="John U."/>
            <person name="Richards T."/>
            <person name="Worden A.Z."/>
            <person name="Zhang X."/>
            <person name="Grigoriev I.V."/>
            <person name="Allen A.E."/>
            <person name="Bidle K."/>
            <person name="Borodovsky M."/>
            <person name="Bowler C."/>
            <person name="Brownlee C."/>
            <person name="Cock J.M."/>
            <person name="Elias M."/>
            <person name="Gladyshev V.N."/>
            <person name="Groth M."/>
            <person name="Guda C."/>
            <person name="Hadaegh A."/>
            <person name="Iglesias-Rodriguez M.D."/>
            <person name="Jenkins J."/>
            <person name="Jones B.M."/>
            <person name="Lawson T."/>
            <person name="Leese F."/>
            <person name="Lindquist E."/>
            <person name="Lobanov A."/>
            <person name="Lomsadze A."/>
            <person name="Malik S.B."/>
            <person name="Marsh M.E."/>
            <person name="Mackinder L."/>
            <person name="Mock T."/>
            <person name="Mueller-Roeber B."/>
            <person name="Pagarete A."/>
            <person name="Parker M."/>
            <person name="Probert I."/>
            <person name="Quesneville H."/>
            <person name="Raines C."/>
            <person name="Rensing S.A."/>
            <person name="Riano-Pachon D.M."/>
            <person name="Richier S."/>
            <person name="Rokitta S."/>
            <person name="Shiraiwa Y."/>
            <person name="Soanes D.M."/>
            <person name="van der Giezen M."/>
            <person name="Wahlund T.M."/>
            <person name="Williams B."/>
            <person name="Wilson W."/>
            <person name="Wolfe G."/>
            <person name="Wurch L.L."/>
        </authorList>
    </citation>
    <scope>NUCLEOTIDE SEQUENCE</scope>
</reference>
<organism evidence="2 3">
    <name type="scientific">Emiliania huxleyi (strain CCMP1516)</name>
    <dbReference type="NCBI Taxonomy" id="280463"/>
    <lineage>
        <taxon>Eukaryota</taxon>
        <taxon>Haptista</taxon>
        <taxon>Haptophyta</taxon>
        <taxon>Prymnesiophyceae</taxon>
        <taxon>Isochrysidales</taxon>
        <taxon>Noelaerhabdaceae</taxon>
        <taxon>Emiliania</taxon>
    </lineage>
</organism>
<evidence type="ECO:0008006" key="4">
    <source>
        <dbReference type="Google" id="ProtNLM"/>
    </source>
</evidence>
<dbReference type="KEGG" id="ehx:EMIHUDRAFT_198617"/>
<keyword evidence="3" id="KW-1185">Reference proteome</keyword>
<keyword evidence="1" id="KW-0812">Transmembrane</keyword>
<accession>A0A0D3I7L1</accession>
<dbReference type="RefSeq" id="XP_005759675.1">
    <property type="nucleotide sequence ID" value="XM_005759618.1"/>
</dbReference>
<evidence type="ECO:0000313" key="2">
    <source>
        <dbReference type="EnsemblProtists" id="EOD07246"/>
    </source>
</evidence>
<dbReference type="Proteomes" id="UP000013827">
    <property type="component" value="Unassembled WGS sequence"/>
</dbReference>
<reference evidence="2" key="2">
    <citation type="submission" date="2024-10" db="UniProtKB">
        <authorList>
            <consortium name="EnsemblProtists"/>
        </authorList>
    </citation>
    <scope>IDENTIFICATION</scope>
</reference>
<dbReference type="GO" id="GO:0016020">
    <property type="term" value="C:membrane"/>
    <property type="evidence" value="ECO:0007669"/>
    <property type="project" value="InterPro"/>
</dbReference>
<dbReference type="HOGENOM" id="CLU_770367_0_0_1"/>
<feature type="transmembrane region" description="Helical" evidence="1">
    <location>
        <begin position="36"/>
        <end position="58"/>
    </location>
</feature>
<proteinExistence type="predicted"/>
<protein>
    <recommendedName>
        <fullName evidence="4">Sulfotransferase domain-containing protein</fullName>
    </recommendedName>
</protein>
<dbReference type="EnsemblProtists" id="EOD07246">
    <property type="protein sequence ID" value="EOD07246"/>
    <property type="gene ID" value="EMIHUDRAFT_198617"/>
</dbReference>
<dbReference type="GO" id="GO:0008146">
    <property type="term" value="F:sulfotransferase activity"/>
    <property type="evidence" value="ECO:0007669"/>
    <property type="project" value="InterPro"/>
</dbReference>
<dbReference type="PaxDb" id="2903-EOD07246"/>
<evidence type="ECO:0000313" key="3">
    <source>
        <dbReference type="Proteomes" id="UP000013827"/>
    </source>
</evidence>
<keyword evidence="1" id="KW-0472">Membrane</keyword>
<dbReference type="AlphaFoldDB" id="A0A0D3I7L1"/>
<dbReference type="Pfam" id="PF03567">
    <property type="entry name" value="Sulfotransfer_2"/>
    <property type="match status" value="1"/>
</dbReference>
<keyword evidence="1" id="KW-1133">Transmembrane helix</keyword>
<sequence length="416" mass="45987">MSPQILLARASSSETFVPSPCSLQSVAPTRCRRRRILIGSIVGSLASLALIVVAAPAAPLSLVKRSAAFASIYWGFESTHSSLSGIDIANLSLCTLFYNGTDADQAYLADQIVANARYEAGLPPLAPGEAMAHGGKFFTIVHERFVCGGDEKMAYRNVWKGGNNFIRGNMQEGMENCTAASKGLSVNVDKAFEFSFVRDPFSHFVSGYREATMRTYKQCCNAPTQEGALPTPRGEWPRPIRESQELGWRCRYDCSLFVGEGTKSLAKAVMSDILDLSLFHGSHWNPNFVHVALMFANIFGERSWRRPDFIGRLESIGSDWDRMCALHGCPERLATYGKLDESTGQHKETSSDQYGHGAGLLALFEEEPRLKNAIRKLLRLDKDCLREHTAPASGTTGTRRLRDAGDFIELDSWLER</sequence>